<keyword evidence="3" id="KW-1185">Reference proteome</keyword>
<dbReference type="InterPro" id="IPR010865">
    <property type="entry name" value="DUF1499"/>
</dbReference>
<evidence type="ECO:0000313" key="3">
    <source>
        <dbReference type="Proteomes" id="UP000535589"/>
    </source>
</evidence>
<dbReference type="PANTHER" id="PTHR34801">
    <property type="entry name" value="EXPRESSED PROTEIN"/>
    <property type="match status" value="1"/>
</dbReference>
<name>A0A7X8YFU7_9VIBR</name>
<dbReference type="PROSITE" id="PS51257">
    <property type="entry name" value="PROKAR_LIPOPROTEIN"/>
    <property type="match status" value="1"/>
</dbReference>
<dbReference type="PANTHER" id="PTHR34801:SF6">
    <property type="entry name" value="SLL1620 PROTEIN"/>
    <property type="match status" value="1"/>
</dbReference>
<organism evidence="2 3">
    <name type="scientific">Vibrio agarilyticus</name>
    <dbReference type="NCBI Taxonomy" id="2726741"/>
    <lineage>
        <taxon>Bacteria</taxon>
        <taxon>Pseudomonadati</taxon>
        <taxon>Pseudomonadota</taxon>
        <taxon>Gammaproteobacteria</taxon>
        <taxon>Vibrionales</taxon>
        <taxon>Vibrionaceae</taxon>
        <taxon>Vibrio</taxon>
    </lineage>
</organism>
<dbReference type="AlphaFoldDB" id="A0A7X8YFU7"/>
<sequence>MKLEISKQATLKLTAQLSVILLTISTTACAQGDITMDDRTALPCGNKPNCVSTEDSRADHHLAPFILQPGTTLKQVEAIALTLPGAKLAVSNDGYLRVECTSKWLKFVDDLEIRLDGQQMQVRSESRVGYSDFGVNRKRTEQLRQGLSQAGLLML</sequence>
<feature type="signal peptide" evidence="1">
    <location>
        <begin position="1"/>
        <end position="30"/>
    </location>
</feature>
<keyword evidence="1" id="KW-0732">Signal</keyword>
<comment type="caution">
    <text evidence="2">The sequence shown here is derived from an EMBL/GenBank/DDBJ whole genome shotgun (WGS) entry which is preliminary data.</text>
</comment>
<proteinExistence type="predicted"/>
<dbReference type="EMBL" id="JABAIK010000004">
    <property type="protein sequence ID" value="NLS12278.1"/>
    <property type="molecule type" value="Genomic_DNA"/>
</dbReference>
<feature type="chain" id="PRO_5030577898" evidence="1">
    <location>
        <begin position="31"/>
        <end position="155"/>
    </location>
</feature>
<accession>A0A7X8YFU7</accession>
<gene>
    <name evidence="2" type="ORF">HGP28_05125</name>
</gene>
<protein>
    <submittedName>
        <fullName evidence="2">DUF1499 domain-containing protein</fullName>
    </submittedName>
</protein>
<dbReference type="Proteomes" id="UP000535589">
    <property type="component" value="Unassembled WGS sequence"/>
</dbReference>
<dbReference type="Pfam" id="PF07386">
    <property type="entry name" value="DUF1499"/>
    <property type="match status" value="1"/>
</dbReference>
<evidence type="ECO:0000313" key="2">
    <source>
        <dbReference type="EMBL" id="NLS12278.1"/>
    </source>
</evidence>
<reference evidence="2 3" key="1">
    <citation type="submission" date="2020-04" db="EMBL/GenBank/DDBJ databases">
        <title>Vibrio sp. SM6, a novel species isolated from seawater.</title>
        <authorList>
            <person name="Wang X."/>
        </authorList>
    </citation>
    <scope>NUCLEOTIDE SEQUENCE [LARGE SCALE GENOMIC DNA]</scope>
    <source>
        <strain evidence="2 3">SM6</strain>
    </source>
</reference>
<dbReference type="RefSeq" id="WP_168835388.1">
    <property type="nucleotide sequence ID" value="NZ_JABAIK010000004.1"/>
</dbReference>
<evidence type="ECO:0000256" key="1">
    <source>
        <dbReference type="SAM" id="SignalP"/>
    </source>
</evidence>
<dbReference type="PIRSF" id="PIRSF026426">
    <property type="entry name" value="DUF1499"/>
    <property type="match status" value="1"/>
</dbReference>